<dbReference type="GO" id="GO:0016020">
    <property type="term" value="C:membrane"/>
    <property type="evidence" value="ECO:0007669"/>
    <property type="project" value="TreeGrafter"/>
</dbReference>
<dbReference type="InterPro" id="IPR032914">
    <property type="entry name" value="Vam6/VPS39/TRAP1"/>
</dbReference>
<accession>A0AAN6GS70</accession>
<reference evidence="2" key="1">
    <citation type="journal article" date="2023" name="PhytoFront">
        <title>Draft Genome Resources of Seven Strains of Tilletia horrida, Causal Agent of Kernel Smut of Rice.</title>
        <authorList>
            <person name="Khanal S."/>
            <person name="Antony Babu S."/>
            <person name="Zhou X.G."/>
        </authorList>
    </citation>
    <scope>NUCLEOTIDE SEQUENCE</scope>
    <source>
        <strain evidence="2">TX6</strain>
    </source>
</reference>
<dbReference type="GO" id="GO:0005737">
    <property type="term" value="C:cytoplasm"/>
    <property type="evidence" value="ECO:0007669"/>
    <property type="project" value="TreeGrafter"/>
</dbReference>
<proteinExistence type="predicted"/>
<organism evidence="2 3">
    <name type="scientific">Tilletia horrida</name>
    <dbReference type="NCBI Taxonomy" id="155126"/>
    <lineage>
        <taxon>Eukaryota</taxon>
        <taxon>Fungi</taxon>
        <taxon>Dikarya</taxon>
        <taxon>Basidiomycota</taxon>
        <taxon>Ustilaginomycotina</taxon>
        <taxon>Exobasidiomycetes</taxon>
        <taxon>Tilletiales</taxon>
        <taxon>Tilletiaceae</taxon>
        <taxon>Tilletia</taxon>
    </lineage>
</organism>
<dbReference type="GO" id="GO:0006914">
    <property type="term" value="P:autophagy"/>
    <property type="evidence" value="ECO:0007669"/>
    <property type="project" value="TreeGrafter"/>
</dbReference>
<protein>
    <recommendedName>
        <fullName evidence="4">CTLH domain-containing protein</fullName>
    </recommendedName>
</protein>
<evidence type="ECO:0000313" key="2">
    <source>
        <dbReference type="EMBL" id="KAK0551430.1"/>
    </source>
</evidence>
<dbReference type="Proteomes" id="UP001176517">
    <property type="component" value="Unassembled WGS sequence"/>
</dbReference>
<evidence type="ECO:0000256" key="1">
    <source>
        <dbReference type="SAM" id="MobiDB-lite"/>
    </source>
</evidence>
<evidence type="ECO:0000313" key="3">
    <source>
        <dbReference type="Proteomes" id="UP001176517"/>
    </source>
</evidence>
<dbReference type="PANTHER" id="PTHR12894:SF27">
    <property type="entry name" value="TRANSFORMING GROWTH FACTOR-BETA RECEPTOR-ASSOCIATED PROTEIN 1"/>
    <property type="match status" value="1"/>
</dbReference>
<gene>
    <name evidence="2" type="ORF">OC846_003300</name>
</gene>
<dbReference type="EMBL" id="JAPDMZ010000077">
    <property type="protein sequence ID" value="KAK0551430.1"/>
    <property type="molecule type" value="Genomic_DNA"/>
</dbReference>
<dbReference type="PANTHER" id="PTHR12894">
    <property type="entry name" value="CNH DOMAIN CONTAINING"/>
    <property type="match status" value="1"/>
</dbReference>
<sequence length="472" mass="52892">MDKLSTMNLSSALEPRFLTSPPAASFTDSPRAWLCCKNAIHQVTETPLMKRARWLFDREKWEELRRVADTAWDNGNRTRYDFEIHSKEVEAERKAYIKDLQEINQEIGLHFMEAANFALARRYLSRGRLDPRVLIGTFEDIRRDVLDDEDGENAGQVRGGLLETARSWRSIEDIIRANLEHNYGTIDYETTPIMKRLADRLLERAKHDLLRGFLVDCRQRRKAEQREGRLGMDELTWRRTGMIIDVVLAKVYAALGDLDELLAIMNEPGNESLVAEVERALRSAGQYGMLAGLLLKKGDQGGAMETVTELLARQDDPAVREQISVLLDAQSVQLDLMSTLQDLSEEWKLNSSGLQVFLRRHLTEQFHRRKEAQIVKALSLAQNLEVAETVWGAMSKGGSSSSNGGGRRVVGSIPNGNGSAAVDAGSIRTSKPEKDQQSQTGRIRHEKSASAFAPRTAPFADSPANHGLAALQ</sequence>
<name>A0AAN6GS70_9BASI</name>
<evidence type="ECO:0008006" key="4">
    <source>
        <dbReference type="Google" id="ProtNLM"/>
    </source>
</evidence>
<dbReference type="AlphaFoldDB" id="A0AAN6GS70"/>
<feature type="region of interest" description="Disordered" evidence="1">
    <location>
        <begin position="394"/>
        <end position="472"/>
    </location>
</feature>
<keyword evidence="3" id="KW-1185">Reference proteome</keyword>
<dbReference type="GO" id="GO:0034058">
    <property type="term" value="P:endosomal vesicle fusion"/>
    <property type="evidence" value="ECO:0007669"/>
    <property type="project" value="TreeGrafter"/>
</dbReference>
<comment type="caution">
    <text evidence="2">The sequence shown here is derived from an EMBL/GenBank/DDBJ whole genome shotgun (WGS) entry which is preliminary data.</text>
</comment>